<evidence type="ECO:0000313" key="5">
    <source>
        <dbReference type="Proteomes" id="UP000236630"/>
    </source>
</evidence>
<gene>
    <name evidence="4" type="ORF">CUMW_093680</name>
</gene>
<evidence type="ECO:0000256" key="3">
    <source>
        <dbReference type="SAM" id="Phobius"/>
    </source>
</evidence>
<dbReference type="Proteomes" id="UP000236630">
    <property type="component" value="Unassembled WGS sequence"/>
</dbReference>
<organism evidence="4 5">
    <name type="scientific">Citrus unshiu</name>
    <name type="common">Satsuma mandarin</name>
    <name type="synonym">Citrus nobilis var. unshiu</name>
    <dbReference type="NCBI Taxonomy" id="55188"/>
    <lineage>
        <taxon>Eukaryota</taxon>
        <taxon>Viridiplantae</taxon>
        <taxon>Streptophyta</taxon>
        <taxon>Embryophyta</taxon>
        <taxon>Tracheophyta</taxon>
        <taxon>Spermatophyta</taxon>
        <taxon>Magnoliopsida</taxon>
        <taxon>eudicotyledons</taxon>
        <taxon>Gunneridae</taxon>
        <taxon>Pentapetalae</taxon>
        <taxon>rosids</taxon>
        <taxon>malvids</taxon>
        <taxon>Sapindales</taxon>
        <taxon>Rutaceae</taxon>
        <taxon>Aurantioideae</taxon>
        <taxon>Citrus</taxon>
    </lineage>
</organism>
<keyword evidence="3" id="KW-0812">Transmembrane</keyword>
<name>A0A2H5P0V5_CITUN</name>
<dbReference type="AlphaFoldDB" id="A0A2H5P0V5"/>
<keyword evidence="3" id="KW-0472">Membrane</keyword>
<keyword evidence="3" id="KW-1133">Transmembrane helix</keyword>
<proteinExistence type="predicted"/>
<feature type="compositionally biased region" description="Basic and acidic residues" evidence="2">
    <location>
        <begin position="240"/>
        <end position="249"/>
    </location>
</feature>
<sequence>MSTTVTSRYKREAEAGVAEEINKSSKKEEQIRDVDEDEEFIKEIFTKDIVVFEAIILWIERVPMFCLPFLSCFGIAVQILSGINLIYAVIFIGRLMLCPSAIGFDFLFFSERIASLLTALGYYLENSRYWVVAAPILVGTNMIRIAQMTHNLSSIEALLGEKFCYLSEDMSNHEESVDAESEDEFEVEVDEPSKNKREISKEVSGKLCEESQKTNEIGSEDLETRDDQKKDELMMGNQEEQAKDEDKSKSYIKEEENHDGALLRHKKFLRDINLEAYCLQLQEENNELTLNLYAVTETLEQYRRIEKHFSKCDEEKKDLAAKLDDAVQKSRHDQQEKKDLAAKLDDAVETLRLYQQEKDDLAAKLNDTVETLRQCQREKKDLAVKLDDNVETLRHYQRRKWEKEKQNLLSELDAFSSSPLQYAANPSSDQYNSPGSNAAAVQNVSSAANAANYQSDVDGAHTSPLMFPRGLASADAQYSGDCERIHGAILEAKPFSWEQERNDLIAKLTATSAWYQYYVHAAYDYQLQNHNLLVERNDLSAKLQSANTSAEFYKACLDDSDDECRKLREENNNLSAKLFAETASAEHYHKLVNEMEEKCRKLKEEKNELVPKLYAAKAASQLYRSYLHDAGSLGV</sequence>
<evidence type="ECO:0000256" key="2">
    <source>
        <dbReference type="SAM" id="MobiDB-lite"/>
    </source>
</evidence>
<reference evidence="4 5" key="1">
    <citation type="journal article" date="2017" name="Front. Genet.">
        <title>Draft sequencing of the heterozygous diploid genome of Satsuma (Citrus unshiu Marc.) using a hybrid assembly approach.</title>
        <authorList>
            <person name="Shimizu T."/>
            <person name="Tanizawa Y."/>
            <person name="Mochizuki T."/>
            <person name="Nagasaki H."/>
            <person name="Yoshioka T."/>
            <person name="Toyoda A."/>
            <person name="Fujiyama A."/>
            <person name="Kaminuma E."/>
            <person name="Nakamura Y."/>
        </authorList>
    </citation>
    <scope>NUCLEOTIDE SEQUENCE [LARGE SCALE GENOMIC DNA]</scope>
    <source>
        <strain evidence="5">cv. Miyagawa wase</strain>
    </source>
</reference>
<protein>
    <submittedName>
        <fullName evidence="4">Uncharacterized protein</fullName>
    </submittedName>
</protein>
<keyword evidence="5" id="KW-1185">Reference proteome</keyword>
<evidence type="ECO:0000313" key="4">
    <source>
        <dbReference type="EMBL" id="GAY46006.1"/>
    </source>
</evidence>
<feature type="coiled-coil region" evidence="1">
    <location>
        <begin position="557"/>
        <end position="612"/>
    </location>
</feature>
<feature type="transmembrane region" description="Helical" evidence="3">
    <location>
        <begin position="62"/>
        <end position="80"/>
    </location>
</feature>
<feature type="coiled-coil region" evidence="1">
    <location>
        <begin position="337"/>
        <end position="418"/>
    </location>
</feature>
<accession>A0A2H5P0V5</accession>
<comment type="caution">
    <text evidence="4">The sequence shown here is derived from an EMBL/GenBank/DDBJ whole genome shotgun (WGS) entry which is preliminary data.</text>
</comment>
<feature type="region of interest" description="Disordered" evidence="2">
    <location>
        <begin position="175"/>
        <end position="249"/>
    </location>
</feature>
<keyword evidence="1" id="KW-0175">Coiled coil</keyword>
<dbReference type="EMBL" id="BDQV01000031">
    <property type="protein sequence ID" value="GAY46006.1"/>
    <property type="molecule type" value="Genomic_DNA"/>
</dbReference>
<feature type="compositionally biased region" description="Basic and acidic residues" evidence="2">
    <location>
        <begin position="191"/>
        <end position="213"/>
    </location>
</feature>
<feature type="compositionally biased region" description="Acidic residues" evidence="2">
    <location>
        <begin position="177"/>
        <end position="190"/>
    </location>
</feature>
<evidence type="ECO:0000256" key="1">
    <source>
        <dbReference type="SAM" id="Coils"/>
    </source>
</evidence>